<sequence>MGQTLFEAAQELRTTLLRLGSLYGLQALDLNGLAAQDDTGTGPYWMIMMPELDEDLLDAADSLDTAVQKLAETYSPTRKHPDLAVARHPDHMQMVFNALRMATTVLTAELAVHGYHKGAENLRDTFSPAAMF</sequence>
<comment type="caution">
    <text evidence="1">The sequence shown here is derived from an EMBL/GenBank/DDBJ whole genome shotgun (WGS) entry which is preliminary data.</text>
</comment>
<dbReference type="EMBL" id="LJSN01000001">
    <property type="protein sequence ID" value="PNE43444.1"/>
    <property type="molecule type" value="Genomic_DNA"/>
</dbReference>
<keyword evidence="2" id="KW-1185">Reference proteome</keyword>
<name>A0A2N8PQY4_STRNR</name>
<dbReference type="Proteomes" id="UP000236047">
    <property type="component" value="Unassembled WGS sequence"/>
</dbReference>
<gene>
    <name evidence="1" type="ORF">AOB60_00480</name>
</gene>
<reference evidence="2" key="1">
    <citation type="submission" date="2015-09" db="EMBL/GenBank/DDBJ databases">
        <authorList>
            <person name="Graham D.E."/>
            <person name="Mahan K.M."/>
            <person name="Klingeman D.M."/>
            <person name="Fida T."/>
            <person name="Giannone R.J."/>
            <person name="Hettich R.L."/>
            <person name="Parry R.J."/>
            <person name="Spain J.C."/>
        </authorList>
    </citation>
    <scope>NUCLEOTIDE SEQUENCE [LARGE SCALE GENOMIC DNA]</scope>
    <source>
        <strain evidence="2">JCM 4701</strain>
    </source>
</reference>
<organism evidence="1 2">
    <name type="scientific">Streptomyces noursei</name>
    <name type="common">Streptomyces albulus</name>
    <dbReference type="NCBI Taxonomy" id="1971"/>
    <lineage>
        <taxon>Bacteria</taxon>
        <taxon>Bacillati</taxon>
        <taxon>Actinomycetota</taxon>
        <taxon>Actinomycetes</taxon>
        <taxon>Kitasatosporales</taxon>
        <taxon>Streptomycetaceae</taxon>
        <taxon>Streptomyces</taxon>
    </lineage>
</organism>
<accession>A0A2N8PQY4</accession>
<protein>
    <submittedName>
        <fullName evidence="1">Uncharacterized protein</fullName>
    </submittedName>
</protein>
<evidence type="ECO:0000313" key="2">
    <source>
        <dbReference type="Proteomes" id="UP000236047"/>
    </source>
</evidence>
<evidence type="ECO:0000313" key="1">
    <source>
        <dbReference type="EMBL" id="PNE43444.1"/>
    </source>
</evidence>
<dbReference type="AlphaFoldDB" id="A0A2N8PQY4"/>
<proteinExistence type="predicted"/>